<dbReference type="PANTHER" id="PTHR46124:SF2">
    <property type="entry name" value="D-AMINOACYL-TRNA DEACYLASE"/>
    <property type="match status" value="1"/>
</dbReference>
<dbReference type="CDD" id="cd01310">
    <property type="entry name" value="TatD_DNAse"/>
    <property type="match status" value="1"/>
</dbReference>
<sequence length="256" mass="29167">MIDAHSHLENEAFDEDREAIIARMEDDGLDIVVNVGSDMETSRKVVDLAENNEHLYAVVGVHPQEADGYSDEAEEELIVLSKKDKVVAIGEIGLDYYYENSPREVQRAVFLKQMDLAVKVDLPIVIHSRDAAEETYDIVANFLEAHPNYPILIHCFSYSYEMMERFIALGCVISLGGVTTFKNAKTPKRVAAGVPIDHLLLETDCPYMTPTPHRGKRNEPKYVRLVAENIAELRGMDVEELIRHTDENTKRFYRWI</sequence>
<dbReference type="SUPFAM" id="SSF51556">
    <property type="entry name" value="Metallo-dependent hydrolases"/>
    <property type="match status" value="1"/>
</dbReference>
<keyword evidence="1 3" id="KW-0479">Metal-binding</keyword>
<dbReference type="Proteomes" id="UP000070442">
    <property type="component" value="Unassembled WGS sequence"/>
</dbReference>
<gene>
    <name evidence="4" type="ORF">HMPREF1863_01356</name>
</gene>
<evidence type="ECO:0000256" key="2">
    <source>
        <dbReference type="ARBA" id="ARBA00022801"/>
    </source>
</evidence>
<evidence type="ECO:0000256" key="1">
    <source>
        <dbReference type="ARBA" id="ARBA00022723"/>
    </source>
</evidence>
<dbReference type="Pfam" id="PF01026">
    <property type="entry name" value="TatD_DNase"/>
    <property type="match status" value="1"/>
</dbReference>
<feature type="binding site" evidence="3">
    <location>
        <position position="5"/>
    </location>
    <ligand>
        <name>a divalent metal cation</name>
        <dbReference type="ChEBI" id="CHEBI:60240"/>
        <label>1</label>
    </ligand>
</feature>
<dbReference type="FunFam" id="3.20.20.140:FF:000005">
    <property type="entry name" value="TatD family hydrolase"/>
    <property type="match status" value="1"/>
</dbReference>
<evidence type="ECO:0000256" key="3">
    <source>
        <dbReference type="PIRSR" id="PIRSR005902-1"/>
    </source>
</evidence>
<feature type="binding site" evidence="3">
    <location>
        <position position="7"/>
    </location>
    <ligand>
        <name>a divalent metal cation</name>
        <dbReference type="ChEBI" id="CHEBI:60240"/>
        <label>1</label>
    </ligand>
</feature>
<dbReference type="InterPro" id="IPR032466">
    <property type="entry name" value="Metal_Hydrolase"/>
</dbReference>
<keyword evidence="5" id="KW-1185">Reference proteome</keyword>
<feature type="binding site" evidence="3">
    <location>
        <position position="127"/>
    </location>
    <ligand>
        <name>a divalent metal cation</name>
        <dbReference type="ChEBI" id="CHEBI:60240"/>
        <label>2</label>
    </ligand>
</feature>
<dbReference type="GO" id="GO:0046872">
    <property type="term" value="F:metal ion binding"/>
    <property type="evidence" value="ECO:0007669"/>
    <property type="project" value="UniProtKB-KW"/>
</dbReference>
<dbReference type="GO" id="GO:0004536">
    <property type="term" value="F:DNA nuclease activity"/>
    <property type="evidence" value="ECO:0007669"/>
    <property type="project" value="InterPro"/>
</dbReference>
<evidence type="ECO:0000313" key="5">
    <source>
        <dbReference type="Proteomes" id="UP000070442"/>
    </source>
</evidence>
<dbReference type="PROSITE" id="PS01090">
    <property type="entry name" value="TATD_2"/>
    <property type="match status" value="1"/>
</dbReference>
<dbReference type="GO" id="GO:0016788">
    <property type="term" value="F:hydrolase activity, acting on ester bonds"/>
    <property type="evidence" value="ECO:0007669"/>
    <property type="project" value="InterPro"/>
</dbReference>
<keyword evidence="2 4" id="KW-0378">Hydrolase</keyword>
<feature type="binding site" evidence="3">
    <location>
        <position position="154"/>
    </location>
    <ligand>
        <name>a divalent metal cation</name>
        <dbReference type="ChEBI" id="CHEBI:60240"/>
        <label>2</label>
    </ligand>
</feature>
<dbReference type="EMBL" id="LSDG01000040">
    <property type="protein sequence ID" value="KXB65628.1"/>
    <property type="molecule type" value="Genomic_DNA"/>
</dbReference>
<reference evidence="5" key="1">
    <citation type="submission" date="2016-01" db="EMBL/GenBank/DDBJ databases">
        <authorList>
            <person name="Mitreva M."/>
            <person name="Pepin K.H."/>
            <person name="Mihindukulasuriya K.A."/>
            <person name="Fulton R."/>
            <person name="Fronick C."/>
            <person name="O'Laughlin M."/>
            <person name="Miner T."/>
            <person name="Herter B."/>
            <person name="Rosa B.A."/>
            <person name="Cordes M."/>
            <person name="Tomlinson C."/>
            <person name="Wollam A."/>
            <person name="Palsikar V.B."/>
            <person name="Mardis E.R."/>
            <person name="Wilson R.K."/>
        </authorList>
    </citation>
    <scope>NUCLEOTIDE SEQUENCE [LARGE SCALE GENOMIC DNA]</scope>
    <source>
        <strain evidence="5">DNF00729</strain>
    </source>
</reference>
<dbReference type="PATRIC" id="fig|755172.3.peg.1316"/>
<dbReference type="InterPro" id="IPR018228">
    <property type="entry name" value="DNase_TatD-rel_CS"/>
</dbReference>
<dbReference type="STRING" id="755172.HMPREF1863_01356"/>
<dbReference type="RefSeq" id="WP_068368703.1">
    <property type="nucleotide sequence ID" value="NZ_KQ960181.1"/>
</dbReference>
<organism evidence="4 5">
    <name type="scientific">Aedoeadaptatus coxii</name>
    <dbReference type="NCBI Taxonomy" id="755172"/>
    <lineage>
        <taxon>Bacteria</taxon>
        <taxon>Bacillati</taxon>
        <taxon>Bacillota</taxon>
        <taxon>Tissierellia</taxon>
        <taxon>Tissierellales</taxon>
        <taxon>Peptoniphilaceae</taxon>
        <taxon>Aedoeadaptatus</taxon>
    </lineage>
</organism>
<dbReference type="NCBIfam" id="TIGR00010">
    <property type="entry name" value="YchF/TatD family DNA exonuclease"/>
    <property type="match status" value="1"/>
</dbReference>
<dbReference type="PROSITE" id="PS01091">
    <property type="entry name" value="TATD_3"/>
    <property type="match status" value="1"/>
</dbReference>
<dbReference type="Gene3D" id="3.20.20.140">
    <property type="entry name" value="Metal-dependent hydrolases"/>
    <property type="match status" value="1"/>
</dbReference>
<name>A0A134AD69_9FIRM</name>
<dbReference type="InterPro" id="IPR001130">
    <property type="entry name" value="TatD-like"/>
</dbReference>
<evidence type="ECO:0000313" key="4">
    <source>
        <dbReference type="EMBL" id="KXB65628.1"/>
    </source>
</evidence>
<accession>A0A134AD69</accession>
<comment type="caution">
    <text evidence="4">The sequence shown here is derived from an EMBL/GenBank/DDBJ whole genome shotgun (WGS) entry which is preliminary data.</text>
</comment>
<dbReference type="GO" id="GO:0005829">
    <property type="term" value="C:cytosol"/>
    <property type="evidence" value="ECO:0007669"/>
    <property type="project" value="TreeGrafter"/>
</dbReference>
<dbReference type="OrthoDB" id="9810005at2"/>
<feature type="binding site" evidence="3">
    <location>
        <position position="91"/>
    </location>
    <ligand>
        <name>a divalent metal cation</name>
        <dbReference type="ChEBI" id="CHEBI:60240"/>
        <label>1</label>
    </ligand>
</feature>
<dbReference type="AlphaFoldDB" id="A0A134AD69"/>
<protein>
    <submittedName>
        <fullName evidence="4">Hydrolase, TatD family</fullName>
    </submittedName>
</protein>
<dbReference type="PIRSF" id="PIRSF005902">
    <property type="entry name" value="DNase_TatD"/>
    <property type="match status" value="1"/>
</dbReference>
<dbReference type="PANTHER" id="PTHR46124">
    <property type="entry name" value="D-AMINOACYL-TRNA DEACYLASE"/>
    <property type="match status" value="1"/>
</dbReference>
<proteinExistence type="predicted"/>
<dbReference type="InterPro" id="IPR015991">
    <property type="entry name" value="TatD/YcfH-like"/>
</dbReference>
<feature type="binding site" evidence="3">
    <location>
        <position position="204"/>
    </location>
    <ligand>
        <name>a divalent metal cation</name>
        <dbReference type="ChEBI" id="CHEBI:60240"/>
        <label>1</label>
    </ligand>
</feature>